<dbReference type="SUPFAM" id="SSF56112">
    <property type="entry name" value="Protein kinase-like (PK-like)"/>
    <property type="match status" value="1"/>
</dbReference>
<dbReference type="InterPro" id="IPR000719">
    <property type="entry name" value="Prot_kinase_dom"/>
</dbReference>
<evidence type="ECO:0000259" key="3">
    <source>
        <dbReference type="PROSITE" id="PS50011"/>
    </source>
</evidence>
<dbReference type="VEuPathDB" id="FungiDB:SDRG_08311"/>
<dbReference type="eggNOG" id="KOG0192">
    <property type="taxonomic scope" value="Eukaryota"/>
</dbReference>
<dbReference type="GO" id="GO:0005524">
    <property type="term" value="F:ATP binding"/>
    <property type="evidence" value="ECO:0007669"/>
    <property type="project" value="InterPro"/>
</dbReference>
<organism evidence="4 5">
    <name type="scientific">Saprolegnia diclina (strain VS20)</name>
    <dbReference type="NCBI Taxonomy" id="1156394"/>
    <lineage>
        <taxon>Eukaryota</taxon>
        <taxon>Sar</taxon>
        <taxon>Stramenopiles</taxon>
        <taxon>Oomycota</taxon>
        <taxon>Saprolegniomycetes</taxon>
        <taxon>Saprolegniales</taxon>
        <taxon>Saprolegniaceae</taxon>
        <taxon>Saprolegnia</taxon>
    </lineage>
</organism>
<evidence type="ECO:0000256" key="1">
    <source>
        <dbReference type="SAM" id="MobiDB-lite"/>
    </source>
</evidence>
<dbReference type="SUPFAM" id="SSF52058">
    <property type="entry name" value="L domain-like"/>
    <property type="match status" value="1"/>
</dbReference>
<proteinExistence type="predicted"/>
<dbReference type="AlphaFoldDB" id="T0RUS2"/>
<dbReference type="PANTHER" id="PTHR44329">
    <property type="entry name" value="SERINE/THREONINE-PROTEIN KINASE TNNI3K-RELATED"/>
    <property type="match status" value="1"/>
</dbReference>
<dbReference type="EMBL" id="JH767156">
    <property type="protein sequence ID" value="EQC34102.1"/>
    <property type="molecule type" value="Genomic_DNA"/>
</dbReference>
<sequence length="649" mass="69731">MPSSSTLSTSCVATCGEAFQGLCALYLGESAATDCPAASTMAPCQRSSRTTYYQCFNVTGTSLTLALGSEPSSETPVANVGAVGALELGPLTSLALRGQGSTPRPMVFANSFLARSTALTHLTLSTLAVPMFPSKQLPTTLQSLELIKCNLTTWPVTDALVNLTALDLSDNQFHILPAAISTELPRLRALNLSKNPLSLQELQAPATTTFFARLNTFTVDVHLCGGSLVTSFTSTSALAAASCTASDKDSALTAATSPSLLSPSVIALIAVAGVVAILGILLVLWRCKRAPRPEATRPMERVADDDDQDTTYFPGPKTKASSTHATSSVRPGLVSSLKRVVDPAMTALATKYTADSELHELGLPSAFVVPTRLLARSNDRVYEVWLGAFEDTHVAIKKLAPHVTDVESSASALYDELKGLARFSHPNIVRVVGVVLPPSGVAGVFAYCAHGDLQSVLATHSLQDDAWSWFERKVGLALGLARALAYLHAQSPSVIHRDVRARSVLLDSRYRCQLSHFGSARARSILDTMTQDVGTTQWTAPEMLRGEDYCEAIDVYSFGVVLTELATHALPFHDYAHHDDPKRVLVQELMTGRAVPSFGDHCPEEVSRLGRQCLQLDPSKRPPMASIVEALERIERRQQEDEQHNGILV</sequence>
<feature type="transmembrane region" description="Helical" evidence="2">
    <location>
        <begin position="265"/>
        <end position="285"/>
    </location>
</feature>
<dbReference type="OrthoDB" id="4062651at2759"/>
<reference evidence="4 5" key="1">
    <citation type="submission" date="2012-04" db="EMBL/GenBank/DDBJ databases">
        <title>The Genome Sequence of Saprolegnia declina VS20.</title>
        <authorList>
            <consortium name="The Broad Institute Genome Sequencing Platform"/>
            <person name="Russ C."/>
            <person name="Nusbaum C."/>
            <person name="Tyler B."/>
            <person name="van West P."/>
            <person name="Dieguez-Uribeondo J."/>
            <person name="de Bruijn I."/>
            <person name="Tripathy S."/>
            <person name="Jiang R."/>
            <person name="Young S.K."/>
            <person name="Zeng Q."/>
            <person name="Gargeya S."/>
            <person name="Fitzgerald M."/>
            <person name="Haas B."/>
            <person name="Abouelleil A."/>
            <person name="Alvarado L."/>
            <person name="Arachchi H.M."/>
            <person name="Berlin A."/>
            <person name="Chapman S.B."/>
            <person name="Goldberg J."/>
            <person name="Griggs A."/>
            <person name="Gujja S."/>
            <person name="Hansen M."/>
            <person name="Howarth C."/>
            <person name="Imamovic A."/>
            <person name="Larimer J."/>
            <person name="McCowen C."/>
            <person name="Montmayeur A."/>
            <person name="Murphy C."/>
            <person name="Neiman D."/>
            <person name="Pearson M."/>
            <person name="Priest M."/>
            <person name="Roberts A."/>
            <person name="Saif S."/>
            <person name="Shea T."/>
            <person name="Sisk P."/>
            <person name="Sykes S."/>
            <person name="Wortman J."/>
            <person name="Nusbaum C."/>
            <person name="Birren B."/>
        </authorList>
    </citation>
    <scope>NUCLEOTIDE SEQUENCE [LARGE SCALE GENOMIC DNA]</scope>
    <source>
        <strain evidence="4 5">VS20</strain>
    </source>
</reference>
<dbReference type="InterPro" id="IPR011009">
    <property type="entry name" value="Kinase-like_dom_sf"/>
</dbReference>
<protein>
    <submittedName>
        <fullName evidence="4">TKL/DRK protein kinase</fullName>
    </submittedName>
</protein>
<dbReference type="Pfam" id="PF07714">
    <property type="entry name" value="PK_Tyr_Ser-Thr"/>
    <property type="match status" value="1"/>
</dbReference>
<feature type="region of interest" description="Disordered" evidence="1">
    <location>
        <begin position="294"/>
        <end position="326"/>
    </location>
</feature>
<feature type="domain" description="Protein kinase" evidence="3">
    <location>
        <begin position="367"/>
        <end position="634"/>
    </location>
</feature>
<dbReference type="InterPro" id="IPR001245">
    <property type="entry name" value="Ser-Thr/Tyr_kinase_cat_dom"/>
</dbReference>
<dbReference type="GeneID" id="19949038"/>
<keyword evidence="4" id="KW-0808">Transferase</keyword>
<dbReference type="PANTHER" id="PTHR44329:SF214">
    <property type="entry name" value="PROTEIN KINASE DOMAIN-CONTAINING PROTEIN"/>
    <property type="match status" value="1"/>
</dbReference>
<keyword evidence="2" id="KW-0472">Membrane</keyword>
<name>T0RUS2_SAPDV</name>
<dbReference type="PROSITE" id="PS50011">
    <property type="entry name" value="PROTEIN_KINASE_DOM"/>
    <property type="match status" value="1"/>
</dbReference>
<dbReference type="Gene3D" id="3.80.10.10">
    <property type="entry name" value="Ribonuclease Inhibitor"/>
    <property type="match status" value="1"/>
</dbReference>
<dbReference type="InterPro" id="IPR051681">
    <property type="entry name" value="Ser/Thr_Kinases-Pseudokinases"/>
</dbReference>
<dbReference type="RefSeq" id="XP_008612414.1">
    <property type="nucleotide sequence ID" value="XM_008614192.1"/>
</dbReference>
<keyword evidence="2" id="KW-0812">Transmembrane</keyword>
<dbReference type="Proteomes" id="UP000030762">
    <property type="component" value="Unassembled WGS sequence"/>
</dbReference>
<keyword evidence="4" id="KW-0418">Kinase</keyword>
<dbReference type="InParanoid" id="T0RUS2"/>
<dbReference type="Gene3D" id="1.10.510.10">
    <property type="entry name" value="Transferase(Phosphotransferase) domain 1"/>
    <property type="match status" value="1"/>
</dbReference>
<gene>
    <name evidence="4" type="ORF">SDRG_08311</name>
</gene>
<dbReference type="GO" id="GO:0004674">
    <property type="term" value="F:protein serine/threonine kinase activity"/>
    <property type="evidence" value="ECO:0007669"/>
    <property type="project" value="TreeGrafter"/>
</dbReference>
<evidence type="ECO:0000313" key="4">
    <source>
        <dbReference type="EMBL" id="EQC34102.1"/>
    </source>
</evidence>
<accession>T0RUS2</accession>
<keyword evidence="5" id="KW-1185">Reference proteome</keyword>
<dbReference type="InterPro" id="IPR032675">
    <property type="entry name" value="LRR_dom_sf"/>
</dbReference>
<evidence type="ECO:0000256" key="2">
    <source>
        <dbReference type="SAM" id="Phobius"/>
    </source>
</evidence>
<dbReference type="STRING" id="1156394.T0RUS2"/>
<keyword evidence="2" id="KW-1133">Transmembrane helix</keyword>
<dbReference type="OMA" id="RPTDACF"/>
<feature type="compositionally biased region" description="Low complexity" evidence="1">
    <location>
        <begin position="317"/>
        <end position="326"/>
    </location>
</feature>
<evidence type="ECO:0000313" key="5">
    <source>
        <dbReference type="Proteomes" id="UP000030762"/>
    </source>
</evidence>